<keyword evidence="3" id="KW-1185">Reference proteome</keyword>
<feature type="domain" description="DUF2281" evidence="1">
    <location>
        <begin position="100"/>
        <end position="128"/>
    </location>
</feature>
<sequence>MAQFQLFDSVKLTEAIALSNGELAPEGTPGAIVEVLKEGEAYLVELFDGWVKSNEKGNFVTATPDEPGAFVETLGVELAYPQQLQLVKAARDTTGVRGQLTAVLDELPDDLITEVFNFAEFLQQKQQKQVGS</sequence>
<comment type="caution">
    <text evidence="2">The sequence shown here is derived from an EMBL/GenBank/DDBJ whole genome shotgun (WGS) entry which is preliminary data.</text>
</comment>
<dbReference type="InterPro" id="IPR018739">
    <property type="entry name" value="DUF2281"/>
</dbReference>
<accession>A0A2T1DZW6</accession>
<organism evidence="2 3">
    <name type="scientific">Stenomitos frigidus ULC18</name>
    <dbReference type="NCBI Taxonomy" id="2107698"/>
    <lineage>
        <taxon>Bacteria</taxon>
        <taxon>Bacillati</taxon>
        <taxon>Cyanobacteriota</taxon>
        <taxon>Cyanophyceae</taxon>
        <taxon>Leptolyngbyales</taxon>
        <taxon>Leptolyngbyaceae</taxon>
        <taxon>Stenomitos</taxon>
    </lineage>
</organism>
<gene>
    <name evidence="2" type="ORF">C7B82_21295</name>
</gene>
<reference evidence="3" key="1">
    <citation type="submission" date="2018-02" db="EMBL/GenBank/DDBJ databases">
        <authorList>
            <person name="Moore K."/>
            <person name="Momper L."/>
        </authorList>
    </citation>
    <scope>NUCLEOTIDE SEQUENCE [LARGE SCALE GENOMIC DNA]</scope>
    <source>
        <strain evidence="3">ULC18</strain>
    </source>
</reference>
<dbReference type="Proteomes" id="UP000239576">
    <property type="component" value="Unassembled WGS sequence"/>
</dbReference>
<evidence type="ECO:0000313" key="2">
    <source>
        <dbReference type="EMBL" id="PSB26036.1"/>
    </source>
</evidence>
<evidence type="ECO:0000313" key="3">
    <source>
        <dbReference type="Proteomes" id="UP000239576"/>
    </source>
</evidence>
<dbReference type="EMBL" id="PVWK01000117">
    <property type="protein sequence ID" value="PSB26036.1"/>
    <property type="molecule type" value="Genomic_DNA"/>
</dbReference>
<dbReference type="AlphaFoldDB" id="A0A2T1DZW6"/>
<name>A0A2T1DZW6_9CYAN</name>
<protein>
    <recommendedName>
        <fullName evidence="1">DUF2281 domain-containing protein</fullName>
    </recommendedName>
</protein>
<dbReference type="RefSeq" id="WP_106258405.1">
    <property type="nucleotide sequence ID" value="NZ_CAWNSW010000166.1"/>
</dbReference>
<evidence type="ECO:0000259" key="1">
    <source>
        <dbReference type="Pfam" id="PF10047"/>
    </source>
</evidence>
<dbReference type="Pfam" id="PF10047">
    <property type="entry name" value="DUF2281"/>
    <property type="match status" value="1"/>
</dbReference>
<reference evidence="2 3" key="2">
    <citation type="submission" date="2018-03" db="EMBL/GenBank/DDBJ databases">
        <title>The ancient ancestry and fast evolution of plastids.</title>
        <authorList>
            <person name="Moore K.R."/>
            <person name="Magnabosco C."/>
            <person name="Momper L."/>
            <person name="Gold D.A."/>
            <person name="Bosak T."/>
            <person name="Fournier G.P."/>
        </authorList>
    </citation>
    <scope>NUCLEOTIDE SEQUENCE [LARGE SCALE GENOMIC DNA]</scope>
    <source>
        <strain evidence="2 3">ULC18</strain>
    </source>
</reference>
<dbReference type="OrthoDB" id="457693at2"/>
<proteinExistence type="predicted"/>